<dbReference type="EMBL" id="CP060634">
    <property type="protein sequence ID" value="QNM06590.1"/>
    <property type="molecule type" value="Genomic_DNA"/>
</dbReference>
<dbReference type="RefSeq" id="WP_249304142.1">
    <property type="nucleotide sequence ID" value="NZ_CP060634.1"/>
</dbReference>
<evidence type="ECO:0000313" key="2">
    <source>
        <dbReference type="Proteomes" id="UP000515823"/>
    </source>
</evidence>
<dbReference type="AlphaFoldDB" id="A0A7G9G708"/>
<sequence length="243" mass="27965">MPNRIIKESIRTSDSINDLTWFEEVLFYRLIVSCDDYGRFDGRIAIIKGTCFPLKDMRNSEIEKALHRLSALGMVTLYEVDRKPFLQLTAWERHQQIRAHKSKYPKPDDGHPISSDINCSQAQADVPVIQSESKSESESESYSEDARLNAVFQDYIRHRKKLKRPMTDKAVELALKKLERLAPGDTDRQIRIIEQSIESGWSGLFPLSEERQSKRENGAFYDDMKEWVDGHDDTGVCNDSGGH</sequence>
<name>A0A7G9G708_9FIRM</name>
<gene>
    <name evidence="1" type="ORF">H9Q78_05510</name>
</gene>
<proteinExistence type="predicted"/>
<organism evidence="1 2">
    <name type="scientific">Qiania dongpingensis</name>
    <dbReference type="NCBI Taxonomy" id="2763669"/>
    <lineage>
        <taxon>Bacteria</taxon>
        <taxon>Bacillati</taxon>
        <taxon>Bacillota</taxon>
        <taxon>Clostridia</taxon>
        <taxon>Lachnospirales</taxon>
        <taxon>Lachnospiraceae</taxon>
        <taxon>Qiania</taxon>
    </lineage>
</organism>
<evidence type="ECO:0000313" key="1">
    <source>
        <dbReference type="EMBL" id="QNM06590.1"/>
    </source>
</evidence>
<reference evidence="1 2" key="1">
    <citation type="submission" date="2020-08" db="EMBL/GenBank/DDBJ databases">
        <authorList>
            <person name="Liu C."/>
            <person name="Sun Q."/>
        </authorList>
    </citation>
    <scope>NUCLEOTIDE SEQUENCE [LARGE SCALE GENOMIC DNA]</scope>
    <source>
        <strain evidence="1 2">NSJ-38</strain>
    </source>
</reference>
<accession>A0A7G9G708</accession>
<dbReference type="Proteomes" id="UP000515823">
    <property type="component" value="Chromosome"/>
</dbReference>
<keyword evidence="2" id="KW-1185">Reference proteome</keyword>
<dbReference type="KEGG" id="qdo:H9Q78_05510"/>
<protein>
    <submittedName>
        <fullName evidence="1">Uncharacterized protein</fullName>
    </submittedName>
</protein>